<dbReference type="InParanoid" id="B8BY84"/>
<dbReference type="InterPro" id="IPR015679">
    <property type="entry name" value="PLipase_D_fam"/>
</dbReference>
<reference evidence="13 14" key="2">
    <citation type="journal article" date="2008" name="Nature">
        <title>The Phaeodactylum genome reveals the evolutionary history of diatom genomes.</title>
        <authorList>
            <person name="Bowler C."/>
            <person name="Allen A.E."/>
            <person name="Badger J.H."/>
            <person name="Grimwood J."/>
            <person name="Jabbari K."/>
            <person name="Kuo A."/>
            <person name="Maheswari U."/>
            <person name="Martens C."/>
            <person name="Maumus F."/>
            <person name="Otillar R.P."/>
            <person name="Rayko E."/>
            <person name="Salamov A."/>
            <person name="Vandepoele K."/>
            <person name="Beszteri B."/>
            <person name="Gruber A."/>
            <person name="Heijde M."/>
            <person name="Katinka M."/>
            <person name="Mock T."/>
            <person name="Valentin K."/>
            <person name="Verret F."/>
            <person name="Berges J.A."/>
            <person name="Brownlee C."/>
            <person name="Cadoret J.P."/>
            <person name="Chiovitti A."/>
            <person name="Choi C.J."/>
            <person name="Coesel S."/>
            <person name="De Martino A."/>
            <person name="Detter J.C."/>
            <person name="Durkin C."/>
            <person name="Falciatore A."/>
            <person name="Fournet J."/>
            <person name="Haruta M."/>
            <person name="Huysman M.J."/>
            <person name="Jenkins B.D."/>
            <person name="Jiroutova K."/>
            <person name="Jorgensen R.E."/>
            <person name="Joubert Y."/>
            <person name="Kaplan A."/>
            <person name="Kroger N."/>
            <person name="Kroth P.G."/>
            <person name="La Roche J."/>
            <person name="Lindquist E."/>
            <person name="Lommer M."/>
            <person name="Martin-Jezequel V."/>
            <person name="Lopez P.J."/>
            <person name="Lucas S."/>
            <person name="Mangogna M."/>
            <person name="McGinnis K."/>
            <person name="Medlin L.K."/>
            <person name="Montsant A."/>
            <person name="Oudot-Le Secq M.P."/>
            <person name="Napoli C."/>
            <person name="Obornik M."/>
            <person name="Parker M.S."/>
            <person name="Petit J.L."/>
            <person name="Porcel B.M."/>
            <person name="Poulsen N."/>
            <person name="Robison M."/>
            <person name="Rychlewski L."/>
            <person name="Rynearson T.A."/>
            <person name="Schmutz J."/>
            <person name="Shapiro H."/>
            <person name="Siaut M."/>
            <person name="Stanley M."/>
            <person name="Sussman M.R."/>
            <person name="Taylor A.R."/>
            <person name="Vardi A."/>
            <person name="von Dassow P."/>
            <person name="Vyverman W."/>
            <person name="Willis A."/>
            <person name="Wyrwicz L.S."/>
            <person name="Rokhsar D.S."/>
            <person name="Weissenbach J."/>
            <person name="Armbrust E.V."/>
            <person name="Green B.R."/>
            <person name="Van de Peer Y."/>
            <person name="Grigoriev I.V."/>
        </authorList>
    </citation>
    <scope>NUCLEOTIDE SEQUENCE [LARGE SCALE GENOMIC DNA]</scope>
    <source>
        <strain evidence="13 14">CCMP1335</strain>
    </source>
</reference>
<keyword evidence="5" id="KW-0677">Repeat</keyword>
<feature type="domain" description="PLD phosphodiesterase" evidence="12">
    <location>
        <begin position="624"/>
        <end position="651"/>
    </location>
</feature>
<accession>B8BY84</accession>
<dbReference type="CDD" id="cd09142">
    <property type="entry name" value="PLDc_pPLD_like_2"/>
    <property type="match status" value="1"/>
</dbReference>
<keyword evidence="6" id="KW-0378">Hydrolase</keyword>
<dbReference type="EC" id="3.1.4.4" evidence="3"/>
<dbReference type="InterPro" id="IPR035892">
    <property type="entry name" value="C2_domain_sf"/>
</dbReference>
<dbReference type="eggNOG" id="KOG1329">
    <property type="taxonomic scope" value="Eukaryota"/>
</dbReference>
<evidence type="ECO:0000259" key="11">
    <source>
        <dbReference type="PROSITE" id="PS50004"/>
    </source>
</evidence>
<feature type="non-terminal residue" evidence="13">
    <location>
        <position position="1"/>
    </location>
</feature>
<reference evidence="13 14" key="1">
    <citation type="journal article" date="2004" name="Science">
        <title>The genome of the diatom Thalassiosira pseudonana: ecology, evolution, and metabolism.</title>
        <authorList>
            <person name="Armbrust E.V."/>
            <person name="Berges J.A."/>
            <person name="Bowler C."/>
            <person name="Green B.R."/>
            <person name="Martinez D."/>
            <person name="Putnam N.H."/>
            <person name="Zhou S."/>
            <person name="Allen A.E."/>
            <person name="Apt K.E."/>
            <person name="Bechner M."/>
            <person name="Brzezinski M.A."/>
            <person name="Chaal B.K."/>
            <person name="Chiovitti A."/>
            <person name="Davis A.K."/>
            <person name="Demarest M.S."/>
            <person name="Detter J.C."/>
            <person name="Glavina T."/>
            <person name="Goodstein D."/>
            <person name="Hadi M.Z."/>
            <person name="Hellsten U."/>
            <person name="Hildebrand M."/>
            <person name="Jenkins B.D."/>
            <person name="Jurka J."/>
            <person name="Kapitonov V.V."/>
            <person name="Kroger N."/>
            <person name="Lau W.W."/>
            <person name="Lane T.W."/>
            <person name="Larimer F.W."/>
            <person name="Lippmeier J.C."/>
            <person name="Lucas S."/>
            <person name="Medina M."/>
            <person name="Montsant A."/>
            <person name="Obornik M."/>
            <person name="Parker M.S."/>
            <person name="Palenik B."/>
            <person name="Pazour G.J."/>
            <person name="Richardson P.M."/>
            <person name="Rynearson T.A."/>
            <person name="Saito M.A."/>
            <person name="Schwartz D.C."/>
            <person name="Thamatrakoln K."/>
            <person name="Valentin K."/>
            <person name="Vardi A."/>
            <person name="Wilkerson F.P."/>
            <person name="Rokhsar D.S."/>
        </authorList>
    </citation>
    <scope>NUCLEOTIDE SEQUENCE [LARGE SCALE GENOMIC DNA]</scope>
    <source>
        <strain evidence="13 14">CCMP1335</strain>
    </source>
</reference>
<name>B8BY84_THAPS</name>
<comment type="similarity">
    <text evidence="2">Belongs to the phospholipase D family. C2-PLD subfamily.</text>
</comment>
<dbReference type="SUPFAM" id="SSF49562">
    <property type="entry name" value="C2 domain (Calcium/lipid-binding domain, CaLB)"/>
    <property type="match status" value="1"/>
</dbReference>
<keyword evidence="8" id="KW-0442">Lipid degradation</keyword>
<keyword evidence="7" id="KW-0106">Calcium</keyword>
<dbReference type="KEGG" id="tps:THAPSDRAFT_261844"/>
<keyword evidence="9" id="KW-0443">Lipid metabolism</keyword>
<evidence type="ECO:0000256" key="10">
    <source>
        <dbReference type="SAM" id="MobiDB-lite"/>
    </source>
</evidence>
<dbReference type="PROSITE" id="PS50035">
    <property type="entry name" value="PLD"/>
    <property type="match status" value="2"/>
</dbReference>
<dbReference type="STRING" id="35128.B8BY84"/>
<dbReference type="Pfam" id="PF00168">
    <property type="entry name" value="C2"/>
    <property type="match status" value="1"/>
</dbReference>
<dbReference type="SMART" id="SM00155">
    <property type="entry name" value="PLDc"/>
    <property type="match status" value="2"/>
</dbReference>
<dbReference type="SMART" id="SM00239">
    <property type="entry name" value="C2"/>
    <property type="match status" value="1"/>
</dbReference>
<feature type="domain" description="C2" evidence="11">
    <location>
        <begin position="1"/>
        <end position="112"/>
    </location>
</feature>
<evidence type="ECO:0000256" key="2">
    <source>
        <dbReference type="ARBA" id="ARBA00010683"/>
    </source>
</evidence>
<evidence type="ECO:0000256" key="4">
    <source>
        <dbReference type="ARBA" id="ARBA00022723"/>
    </source>
</evidence>
<evidence type="ECO:0000313" key="13">
    <source>
        <dbReference type="EMBL" id="EED93843.1"/>
    </source>
</evidence>
<evidence type="ECO:0000256" key="9">
    <source>
        <dbReference type="ARBA" id="ARBA00023098"/>
    </source>
</evidence>
<comment type="cofactor">
    <cofactor evidence="1">
        <name>Ca(2+)</name>
        <dbReference type="ChEBI" id="CHEBI:29108"/>
    </cofactor>
</comment>
<evidence type="ECO:0000259" key="12">
    <source>
        <dbReference type="PROSITE" id="PS50035"/>
    </source>
</evidence>
<dbReference type="GO" id="GO:0005886">
    <property type="term" value="C:plasma membrane"/>
    <property type="evidence" value="ECO:0000318"/>
    <property type="project" value="GO_Central"/>
</dbReference>
<dbReference type="PANTHER" id="PTHR18896">
    <property type="entry name" value="PHOSPHOLIPASE D"/>
    <property type="match status" value="1"/>
</dbReference>
<feature type="domain" description="PLD phosphodiesterase" evidence="12">
    <location>
        <begin position="309"/>
        <end position="345"/>
    </location>
</feature>
<dbReference type="EMBL" id="CM000640">
    <property type="protein sequence ID" value="EED93843.1"/>
    <property type="molecule type" value="Genomic_DNA"/>
</dbReference>
<dbReference type="Gene3D" id="3.30.870.10">
    <property type="entry name" value="Endonuclease Chain A"/>
    <property type="match status" value="2"/>
</dbReference>
<dbReference type="GO" id="GO:0046872">
    <property type="term" value="F:metal ion binding"/>
    <property type="evidence" value="ECO:0007669"/>
    <property type="project" value="UniProtKB-KW"/>
</dbReference>
<dbReference type="SUPFAM" id="SSF56024">
    <property type="entry name" value="Phospholipase D/nuclease"/>
    <property type="match status" value="2"/>
</dbReference>
<dbReference type="Proteomes" id="UP000001449">
    <property type="component" value="Chromosome 3"/>
</dbReference>
<keyword evidence="14" id="KW-1185">Reference proteome</keyword>
<dbReference type="Gene3D" id="2.60.40.150">
    <property type="entry name" value="C2 domain"/>
    <property type="match status" value="1"/>
</dbReference>
<dbReference type="InterPro" id="IPR000008">
    <property type="entry name" value="C2_dom"/>
</dbReference>
<dbReference type="PROSITE" id="PS50004">
    <property type="entry name" value="C2"/>
    <property type="match status" value="1"/>
</dbReference>
<evidence type="ECO:0000256" key="1">
    <source>
        <dbReference type="ARBA" id="ARBA00001913"/>
    </source>
</evidence>
<protein>
    <recommendedName>
        <fullName evidence="3">phospholipase D</fullName>
        <ecNumber evidence="3">3.1.4.4</ecNumber>
    </recommendedName>
</protein>
<dbReference type="InterPro" id="IPR001736">
    <property type="entry name" value="PLipase_D/transphosphatidylase"/>
</dbReference>
<dbReference type="GeneID" id="7451265"/>
<dbReference type="PaxDb" id="35128-Thaps261844"/>
<dbReference type="CDD" id="cd09139">
    <property type="entry name" value="PLDc_pPLD_like_1"/>
    <property type="match status" value="1"/>
</dbReference>
<proteinExistence type="inferred from homology"/>
<evidence type="ECO:0000256" key="5">
    <source>
        <dbReference type="ARBA" id="ARBA00022737"/>
    </source>
</evidence>
<dbReference type="PANTHER" id="PTHR18896:SF60">
    <property type="entry name" value="PHOSPHOLIPASE D"/>
    <property type="match status" value="1"/>
</dbReference>
<gene>
    <name evidence="13" type="ORF">THAPSDRAFT_261844</name>
</gene>
<dbReference type="GO" id="GO:0009395">
    <property type="term" value="P:phospholipid catabolic process"/>
    <property type="evidence" value="ECO:0000318"/>
    <property type="project" value="GO_Central"/>
</dbReference>
<dbReference type="Pfam" id="PF00614">
    <property type="entry name" value="PLDc"/>
    <property type="match status" value="1"/>
</dbReference>
<dbReference type="AlphaFoldDB" id="B8BY84"/>
<organism evidence="13 14">
    <name type="scientific">Thalassiosira pseudonana</name>
    <name type="common">Marine diatom</name>
    <name type="synonym">Cyclotella nana</name>
    <dbReference type="NCBI Taxonomy" id="35128"/>
    <lineage>
        <taxon>Eukaryota</taxon>
        <taxon>Sar</taxon>
        <taxon>Stramenopiles</taxon>
        <taxon>Ochrophyta</taxon>
        <taxon>Bacillariophyta</taxon>
        <taxon>Coscinodiscophyceae</taxon>
        <taxon>Thalassiosirophycidae</taxon>
        <taxon>Thalassiosirales</taxon>
        <taxon>Thalassiosiraceae</taxon>
        <taxon>Thalassiosira</taxon>
    </lineage>
</organism>
<evidence type="ECO:0000256" key="6">
    <source>
        <dbReference type="ARBA" id="ARBA00022801"/>
    </source>
</evidence>
<dbReference type="GO" id="GO:0004630">
    <property type="term" value="F:phospholipase D activity"/>
    <property type="evidence" value="ECO:0000318"/>
    <property type="project" value="GO_Central"/>
</dbReference>
<dbReference type="RefSeq" id="XP_002288407.1">
    <property type="nucleotide sequence ID" value="XM_002288371.1"/>
</dbReference>
<dbReference type="OMA" id="PNWGRGI"/>
<feature type="region of interest" description="Disordered" evidence="10">
    <location>
        <begin position="747"/>
        <end position="767"/>
    </location>
</feature>
<dbReference type="Pfam" id="PF12357">
    <property type="entry name" value="PLD_C"/>
    <property type="match status" value="1"/>
</dbReference>
<evidence type="ECO:0000256" key="8">
    <source>
        <dbReference type="ARBA" id="ARBA00022963"/>
    </source>
</evidence>
<sequence>LLWGLLHVKIINCRGLRNYDRLGLRNIVKRSSDKSDPYVQAFLEDYRLLKTRHIDDELDPNFDEEFYCPVAHDTEGITFKVMDKDFVKDESLGKYFLPVSELIRYGDLKRCGVHKTVFLDGKKSHGTFEFFVEFVPVRMLSQTMEVPGIYFKETKGNDVKFYCNADDDGSAPIVKYGGQNDDDKVYTPPRLWRDIYDSICNAKHLIYMVGWSIDVDQWLLRGDELKEAQANSKYSPRIGDLLKQKSEEGVAVNLMQWDDYSSNFAFPGMMNTYDEKTRNFFRNTKVNSEFMHTVGDATNTLFEGQNKKMAFTHHQKFVIVDVPKSNGEGRELLAFVGGIDLTAGRWDNRKHPLFRSLQSQHKGDIYGKCFKTSEENGPRQPWHDIHSAVRGPEALQLHQAFTERWTKQAPEKVGELCNLRTLNLDSESALSNNGGWHAQLSRSIDSRVNNFDPSIKQLFRSKGRLVENSIHITNVHHIRRAKHFIYIESQYFMGSSFMWSNPSERDVKCANLIAAELTLKICEKVAAREPFACYILLPMWMEGIPEAGATQGLLYWQRVTIEAMYQQVQEAVNARMANSSDFGLKVSDYLNFYCLGTRETAEGSQATGTPTTEDEQILHNTRRHQIYIHSKMMIVDDEVALIGTANINQRSMDGCRDSEIMLTSWHPDYLATKDSIPKGDIHAFRLHTWASIIGVMDDAFRNPSSPECVKAMNSIADKNWQRYMGETTVDMDSHLLPFPLEFENGKIKPRKGLQNGKLPDTQADALG</sequence>
<evidence type="ECO:0000313" key="14">
    <source>
        <dbReference type="Proteomes" id="UP000001449"/>
    </source>
</evidence>
<dbReference type="CDD" id="cd00030">
    <property type="entry name" value="C2"/>
    <property type="match status" value="1"/>
</dbReference>
<dbReference type="InterPro" id="IPR024632">
    <property type="entry name" value="PLipase_D_C"/>
</dbReference>
<keyword evidence="4" id="KW-0479">Metal-binding</keyword>
<dbReference type="HOGENOM" id="CLU_004684_0_0_1"/>
<feature type="non-terminal residue" evidence="13">
    <location>
        <position position="767"/>
    </location>
</feature>
<evidence type="ECO:0000256" key="7">
    <source>
        <dbReference type="ARBA" id="ARBA00022837"/>
    </source>
</evidence>
<evidence type="ECO:0000256" key="3">
    <source>
        <dbReference type="ARBA" id="ARBA00012027"/>
    </source>
</evidence>